<accession>A0A9N9PMB1</accession>
<dbReference type="Proteomes" id="UP000696280">
    <property type="component" value="Unassembled WGS sequence"/>
</dbReference>
<protein>
    <submittedName>
        <fullName evidence="1">Uncharacterized protein</fullName>
    </submittedName>
</protein>
<reference evidence="1" key="1">
    <citation type="submission" date="2021-07" db="EMBL/GenBank/DDBJ databases">
        <authorList>
            <person name="Durling M."/>
        </authorList>
    </citation>
    <scope>NUCLEOTIDE SEQUENCE</scope>
</reference>
<organism evidence="1 2">
    <name type="scientific">Hymenoscyphus fraxineus</name>
    <dbReference type="NCBI Taxonomy" id="746836"/>
    <lineage>
        <taxon>Eukaryota</taxon>
        <taxon>Fungi</taxon>
        <taxon>Dikarya</taxon>
        <taxon>Ascomycota</taxon>
        <taxon>Pezizomycotina</taxon>
        <taxon>Leotiomycetes</taxon>
        <taxon>Helotiales</taxon>
        <taxon>Helotiaceae</taxon>
        <taxon>Hymenoscyphus</taxon>
    </lineage>
</organism>
<gene>
    <name evidence="1" type="ORF">HYFRA_00000885</name>
</gene>
<keyword evidence="2" id="KW-1185">Reference proteome</keyword>
<dbReference type="EMBL" id="CAJVRL010000045">
    <property type="protein sequence ID" value="CAG8952146.1"/>
    <property type="molecule type" value="Genomic_DNA"/>
</dbReference>
<evidence type="ECO:0000313" key="2">
    <source>
        <dbReference type="Proteomes" id="UP000696280"/>
    </source>
</evidence>
<dbReference type="AlphaFoldDB" id="A0A9N9PMB1"/>
<dbReference type="OrthoDB" id="432970at2759"/>
<evidence type="ECO:0000313" key="1">
    <source>
        <dbReference type="EMBL" id="CAG8952146.1"/>
    </source>
</evidence>
<sequence>MAQKLWFLMKESGWSLFHIRRAGTVGVDLPFELVKLGPLGTRESLVDIKRGDLVVMGTLKNPENYDYVRFCAEVFPNQQDREAFLSLAGGESSAMRFMGEFIEGFLKEIVTKTERIRHRPKGTRHKSYHDVLKVTLSSEEEFAIDLAGAQYGHHQPVIPWDEFQRTRVLEITSTIRPRAPHGLLKVDDYRMDVMLKQNAKVNRHGSRDHELEALAMLMRLWQSQNLGFKDLWNLPMDEFVRRNRQLVDFVHWTANHPSQGTATARGKLLRGLYPDIWPHYTT</sequence>
<proteinExistence type="predicted"/>
<comment type="caution">
    <text evidence="1">The sequence shown here is derived from an EMBL/GenBank/DDBJ whole genome shotgun (WGS) entry which is preliminary data.</text>
</comment>
<name>A0A9N9PMB1_9HELO</name>